<organism evidence="2 3">
    <name type="scientific">Salibaculum griseiflavum</name>
    <dbReference type="NCBI Taxonomy" id="1914409"/>
    <lineage>
        <taxon>Bacteria</taxon>
        <taxon>Pseudomonadati</taxon>
        <taxon>Pseudomonadota</taxon>
        <taxon>Alphaproteobacteria</taxon>
        <taxon>Rhodobacterales</taxon>
        <taxon>Roseobacteraceae</taxon>
        <taxon>Salibaculum</taxon>
    </lineage>
</organism>
<keyword evidence="3" id="KW-1185">Reference proteome</keyword>
<dbReference type="Pfam" id="PF00561">
    <property type="entry name" value="Abhydrolase_1"/>
    <property type="match status" value="1"/>
</dbReference>
<dbReference type="AlphaFoldDB" id="A0A2V1NZT4"/>
<proteinExistence type="predicted"/>
<dbReference type="PANTHER" id="PTHR43798">
    <property type="entry name" value="MONOACYLGLYCEROL LIPASE"/>
    <property type="match status" value="1"/>
</dbReference>
<dbReference type="GO" id="GO:0047372">
    <property type="term" value="F:monoacylglycerol lipase activity"/>
    <property type="evidence" value="ECO:0007669"/>
    <property type="project" value="TreeGrafter"/>
</dbReference>
<reference evidence="3" key="1">
    <citation type="submission" date="2018-05" db="EMBL/GenBank/DDBJ databases">
        <authorList>
            <person name="Du Z."/>
            <person name="Wang X."/>
        </authorList>
    </citation>
    <scope>NUCLEOTIDE SEQUENCE [LARGE SCALE GENOMIC DNA]</scope>
    <source>
        <strain evidence="3">WDS4C29</strain>
    </source>
</reference>
<dbReference type="RefSeq" id="WP_109389841.1">
    <property type="nucleotide sequence ID" value="NZ_QETF01000022.1"/>
</dbReference>
<protein>
    <submittedName>
        <fullName evidence="2">Magnesium chelatase</fullName>
    </submittedName>
</protein>
<evidence type="ECO:0000259" key="1">
    <source>
        <dbReference type="Pfam" id="PF00561"/>
    </source>
</evidence>
<dbReference type="Proteomes" id="UP000245293">
    <property type="component" value="Unassembled WGS sequence"/>
</dbReference>
<dbReference type="PRINTS" id="PR00412">
    <property type="entry name" value="EPOXHYDRLASE"/>
</dbReference>
<accession>A0A2V1NZT4</accession>
<dbReference type="PANTHER" id="PTHR43798:SF33">
    <property type="entry name" value="HYDROLASE, PUTATIVE (AFU_ORTHOLOGUE AFUA_2G14860)-RELATED"/>
    <property type="match status" value="1"/>
</dbReference>
<dbReference type="InterPro" id="IPR029058">
    <property type="entry name" value="AB_hydrolase_fold"/>
</dbReference>
<dbReference type="PRINTS" id="PR00111">
    <property type="entry name" value="ABHYDROLASE"/>
</dbReference>
<gene>
    <name evidence="2" type="ORF">DFK10_14970</name>
</gene>
<dbReference type="InterPro" id="IPR000073">
    <property type="entry name" value="AB_hydrolase_1"/>
</dbReference>
<dbReference type="Gene3D" id="3.40.50.1820">
    <property type="entry name" value="alpha/beta hydrolase"/>
    <property type="match status" value="1"/>
</dbReference>
<dbReference type="GO" id="GO:0046464">
    <property type="term" value="P:acylglycerol catabolic process"/>
    <property type="evidence" value="ECO:0007669"/>
    <property type="project" value="TreeGrafter"/>
</dbReference>
<dbReference type="NCBIfam" id="TIGR03056">
    <property type="entry name" value="bchO_mg_che_rel"/>
    <property type="match status" value="1"/>
</dbReference>
<dbReference type="InterPro" id="IPR000639">
    <property type="entry name" value="Epox_hydrolase-like"/>
</dbReference>
<dbReference type="InterPro" id="IPR050266">
    <property type="entry name" value="AB_hydrolase_sf"/>
</dbReference>
<feature type="domain" description="AB hydrolase-1" evidence="1">
    <location>
        <begin position="36"/>
        <end position="275"/>
    </location>
</feature>
<comment type="caution">
    <text evidence="2">The sequence shown here is derived from an EMBL/GenBank/DDBJ whole genome shotgun (WGS) entry which is preliminary data.</text>
</comment>
<dbReference type="GO" id="GO:0016020">
    <property type="term" value="C:membrane"/>
    <property type="evidence" value="ECO:0007669"/>
    <property type="project" value="TreeGrafter"/>
</dbReference>
<sequence>MDWARDLADWPNSAMSRRIVAPPHQWHVQEAGTGYTLLLLHGAGGSTHSWRDLLPILAKRFHVVAPDLPGQGFTRAGTLRRCGLDSMTEDIKTLCAMNGWHPRAIVSHSAGSAIALRLSEMQVRDGHEPSRIIGLNPALGHFEGIAGWLFPAMAKLLALNPLTSRLFSAGPPRTARAARLIESTGSRLGPDGLNLYARLIADRDHVEATLQMMSQWHIDPLLGRLDRITSPCLFLAGARDTAVPPRIAECAATRIPDCKLILLPDLGHLAHEEDPKGIAALIEDWLAAQCGVAP</sequence>
<name>A0A2V1NZT4_9RHOB</name>
<dbReference type="EMBL" id="QETF01000022">
    <property type="protein sequence ID" value="PWG15831.1"/>
    <property type="molecule type" value="Genomic_DNA"/>
</dbReference>
<dbReference type="SUPFAM" id="SSF53474">
    <property type="entry name" value="alpha/beta-Hydrolases"/>
    <property type="match status" value="1"/>
</dbReference>
<dbReference type="InterPro" id="IPR017497">
    <property type="entry name" value="BchO"/>
</dbReference>
<dbReference type="OrthoDB" id="9804723at2"/>
<evidence type="ECO:0000313" key="3">
    <source>
        <dbReference type="Proteomes" id="UP000245293"/>
    </source>
</evidence>
<evidence type="ECO:0000313" key="2">
    <source>
        <dbReference type="EMBL" id="PWG15831.1"/>
    </source>
</evidence>